<evidence type="ECO:0000313" key="1">
    <source>
        <dbReference type="EMBL" id="MEQ2578357.1"/>
    </source>
</evidence>
<accession>A0ABV1HZJ5</accession>
<sequence>MTYVVPEFFRRENMKEPTEQEKELDKKIDEAIRKYQEHFPEDNGLMTEAWSLPPKEWPDIIERCITENKTMWELFGEEYDPEADY</sequence>
<organism evidence="1 2">
    <name type="scientific">Hominiventricola aquisgranensis</name>
    <dbReference type="NCBI Taxonomy" id="3133164"/>
    <lineage>
        <taxon>Bacteria</taxon>
        <taxon>Bacillati</taxon>
        <taxon>Bacillota</taxon>
        <taxon>Clostridia</taxon>
        <taxon>Lachnospirales</taxon>
        <taxon>Lachnospiraceae</taxon>
        <taxon>Hominiventricola</taxon>
    </lineage>
</organism>
<gene>
    <name evidence="1" type="ORF">WMO62_05780</name>
</gene>
<dbReference type="EMBL" id="JBBMFC010000008">
    <property type="protein sequence ID" value="MEQ2578357.1"/>
    <property type="molecule type" value="Genomic_DNA"/>
</dbReference>
<dbReference type="RefSeq" id="WP_349144082.1">
    <property type="nucleotide sequence ID" value="NZ_JBBMFC010000008.1"/>
</dbReference>
<proteinExistence type="predicted"/>
<name>A0ABV1HZJ5_9FIRM</name>
<comment type="caution">
    <text evidence="1">The sequence shown here is derived from an EMBL/GenBank/DDBJ whole genome shotgun (WGS) entry which is preliminary data.</text>
</comment>
<dbReference type="Proteomes" id="UP001470288">
    <property type="component" value="Unassembled WGS sequence"/>
</dbReference>
<reference evidence="1 2" key="1">
    <citation type="submission" date="2024-03" db="EMBL/GenBank/DDBJ databases">
        <title>Human intestinal bacterial collection.</title>
        <authorList>
            <person name="Pauvert C."/>
            <person name="Hitch T.C.A."/>
            <person name="Clavel T."/>
        </authorList>
    </citation>
    <scope>NUCLEOTIDE SEQUENCE [LARGE SCALE GENOMIC DNA]</scope>
    <source>
        <strain evidence="1 2">CLA-AA-H78B</strain>
    </source>
</reference>
<protein>
    <submittedName>
        <fullName evidence="1">Uncharacterized protein</fullName>
    </submittedName>
</protein>
<keyword evidence="2" id="KW-1185">Reference proteome</keyword>
<evidence type="ECO:0000313" key="2">
    <source>
        <dbReference type="Proteomes" id="UP001470288"/>
    </source>
</evidence>